<dbReference type="InterPro" id="IPR010347">
    <property type="entry name" value="Tdp1"/>
</dbReference>
<dbReference type="SUPFAM" id="SSF56024">
    <property type="entry name" value="Phospholipase D/nuclease"/>
    <property type="match status" value="1"/>
</dbReference>
<dbReference type="GO" id="GO:0008081">
    <property type="term" value="F:phosphoric diester hydrolase activity"/>
    <property type="evidence" value="ECO:0007669"/>
    <property type="project" value="InterPro"/>
</dbReference>
<sequence>MKPSSSRSSPDVSQSSTNVVNPAGVGNIAISSFLKPQKYVLTKFNDDRTRGMVKTTGKYFAMKVMRRRSYIQQKQWSSISIDCGAISYSAALFNQGDPRPVLQEYESNRAGLLSHAKILIAAKKGVYLPNSDIHQRPQHSVNNGPPPPSFRAESERLQKVRDSVDKDKVQNESTDKPLGGTDSHRETGDKSHDAAGFIYIGSANCTQSAWGAALTNTGKIRMKNAELGICFPFDKSGSGIGCAKGMAFQTPCVLPGKLYESSDEPWLTWM</sequence>
<comment type="caution">
    <text evidence="2">The sequence shown here is derived from an EMBL/GenBank/DDBJ whole genome shotgun (WGS) entry which is preliminary data.</text>
</comment>
<proteinExistence type="predicted"/>
<dbReference type="VEuPathDB" id="FungiDB:SeMB42_g07933"/>
<evidence type="ECO:0000256" key="1">
    <source>
        <dbReference type="SAM" id="MobiDB-lite"/>
    </source>
</evidence>
<organism evidence="2 3">
    <name type="scientific">Synchytrium endobioticum</name>
    <dbReference type="NCBI Taxonomy" id="286115"/>
    <lineage>
        <taxon>Eukaryota</taxon>
        <taxon>Fungi</taxon>
        <taxon>Fungi incertae sedis</taxon>
        <taxon>Chytridiomycota</taxon>
        <taxon>Chytridiomycota incertae sedis</taxon>
        <taxon>Chytridiomycetes</taxon>
        <taxon>Synchytriales</taxon>
        <taxon>Synchytriaceae</taxon>
        <taxon>Synchytrium</taxon>
    </lineage>
</organism>
<dbReference type="Gene3D" id="3.30.870.10">
    <property type="entry name" value="Endonuclease Chain A"/>
    <property type="match status" value="1"/>
</dbReference>
<protein>
    <submittedName>
        <fullName evidence="2">Uncharacterized protein</fullName>
    </submittedName>
</protein>
<feature type="compositionally biased region" description="Basic and acidic residues" evidence="1">
    <location>
        <begin position="152"/>
        <end position="175"/>
    </location>
</feature>
<dbReference type="GO" id="GO:0006281">
    <property type="term" value="P:DNA repair"/>
    <property type="evidence" value="ECO:0007669"/>
    <property type="project" value="InterPro"/>
</dbReference>
<evidence type="ECO:0000313" key="3">
    <source>
        <dbReference type="Proteomes" id="UP000320475"/>
    </source>
</evidence>
<dbReference type="Proteomes" id="UP000320475">
    <property type="component" value="Unassembled WGS sequence"/>
</dbReference>
<feature type="region of interest" description="Disordered" evidence="1">
    <location>
        <begin position="131"/>
        <end position="189"/>
    </location>
</feature>
<dbReference type="AlphaFoldDB" id="A0A507D6D4"/>
<name>A0A507D6D4_9FUNG</name>
<accession>A0A507D6D4</accession>
<dbReference type="GO" id="GO:0005634">
    <property type="term" value="C:nucleus"/>
    <property type="evidence" value="ECO:0007669"/>
    <property type="project" value="InterPro"/>
</dbReference>
<dbReference type="OrthoDB" id="47785at2759"/>
<gene>
    <name evidence="2" type="ORF">SeLEV6574_g02847</name>
</gene>
<dbReference type="Pfam" id="PF06087">
    <property type="entry name" value="Tyr-DNA_phospho"/>
    <property type="match status" value="1"/>
</dbReference>
<dbReference type="EMBL" id="QEAM01000086">
    <property type="protein sequence ID" value="TPX47082.1"/>
    <property type="molecule type" value="Genomic_DNA"/>
</dbReference>
<evidence type="ECO:0000313" key="2">
    <source>
        <dbReference type="EMBL" id="TPX47082.1"/>
    </source>
</evidence>
<reference evidence="2 3" key="1">
    <citation type="journal article" date="2019" name="Sci. Rep.">
        <title>Comparative genomics of chytrid fungi reveal insights into the obligate biotrophic and pathogenic lifestyle of Synchytrium endobioticum.</title>
        <authorList>
            <person name="van de Vossenberg B.T.L.H."/>
            <person name="Warris S."/>
            <person name="Nguyen H.D.T."/>
            <person name="van Gent-Pelzer M.P.E."/>
            <person name="Joly D.L."/>
            <person name="van de Geest H.C."/>
            <person name="Bonants P.J.M."/>
            <person name="Smith D.S."/>
            <person name="Levesque C.A."/>
            <person name="van der Lee T.A.J."/>
        </authorList>
    </citation>
    <scope>NUCLEOTIDE SEQUENCE [LARGE SCALE GENOMIC DNA]</scope>
    <source>
        <strain evidence="2 3">LEV6574</strain>
    </source>
</reference>